<proteinExistence type="predicted"/>
<feature type="domain" description="HTH cro/C1-type" evidence="1">
    <location>
        <begin position="10"/>
        <end position="65"/>
    </location>
</feature>
<accession>A0A2V1N189</accession>
<dbReference type="CDD" id="cd00093">
    <property type="entry name" value="HTH_XRE"/>
    <property type="match status" value="1"/>
</dbReference>
<dbReference type="RefSeq" id="WP_109249697.1">
    <property type="nucleotide sequence ID" value="NZ_QCXQ01000001.1"/>
</dbReference>
<evidence type="ECO:0000313" key="2">
    <source>
        <dbReference type="EMBL" id="PWG00984.1"/>
    </source>
</evidence>
<reference evidence="2 3" key="1">
    <citation type="journal article" date="2018" name="Int. J. Syst. Evol. Microbiol.">
        <title>Lactobacillus bambusae sp. nov., isolated from a traditional fermented Ma-bamboo shoots of Taiwan.</title>
        <authorList>
            <person name="Wang L.-T."/>
        </authorList>
    </citation>
    <scope>NUCLEOTIDE SEQUENCE [LARGE SCALE GENOMIC DNA]</scope>
    <source>
        <strain evidence="2 3">BS-W1</strain>
    </source>
</reference>
<dbReference type="Pfam" id="PF01381">
    <property type="entry name" value="HTH_3"/>
    <property type="match status" value="1"/>
</dbReference>
<organism evidence="2 3">
    <name type="scientific">Levilactobacillus bambusae</name>
    <dbReference type="NCBI Taxonomy" id="2024736"/>
    <lineage>
        <taxon>Bacteria</taxon>
        <taxon>Bacillati</taxon>
        <taxon>Bacillota</taxon>
        <taxon>Bacilli</taxon>
        <taxon>Lactobacillales</taxon>
        <taxon>Lactobacillaceae</taxon>
        <taxon>Levilactobacillus</taxon>
    </lineage>
</organism>
<dbReference type="Proteomes" id="UP000245080">
    <property type="component" value="Unassembled WGS sequence"/>
</dbReference>
<dbReference type="EMBL" id="QCXQ01000001">
    <property type="protein sequence ID" value="PWG00984.1"/>
    <property type="molecule type" value="Genomic_DNA"/>
</dbReference>
<gene>
    <name evidence="2" type="ORF">DCM90_02080</name>
</gene>
<dbReference type="GO" id="GO:0003677">
    <property type="term" value="F:DNA binding"/>
    <property type="evidence" value="ECO:0007669"/>
    <property type="project" value="InterPro"/>
</dbReference>
<protein>
    <submittedName>
        <fullName evidence="2">Transcriptional regulator</fullName>
    </submittedName>
</protein>
<dbReference type="InterPro" id="IPR010982">
    <property type="entry name" value="Lambda_DNA-bd_dom_sf"/>
</dbReference>
<dbReference type="OrthoDB" id="2328817at2"/>
<evidence type="ECO:0000259" key="1">
    <source>
        <dbReference type="PROSITE" id="PS50943"/>
    </source>
</evidence>
<dbReference type="Gene3D" id="1.10.260.40">
    <property type="entry name" value="lambda repressor-like DNA-binding domains"/>
    <property type="match status" value="1"/>
</dbReference>
<dbReference type="SMART" id="SM00530">
    <property type="entry name" value="HTH_XRE"/>
    <property type="match status" value="1"/>
</dbReference>
<dbReference type="AlphaFoldDB" id="A0A2V1N189"/>
<sequence length="78" mass="9134">MNYQVDLKLIQNKRKLVGYTYQQMADKLSLSGKSQYYKRENGDTKFKSSEIPLLCQILGIDMEKIFVKSLIKSQRKVI</sequence>
<dbReference type="PROSITE" id="PS50943">
    <property type="entry name" value="HTH_CROC1"/>
    <property type="match status" value="1"/>
</dbReference>
<name>A0A2V1N189_9LACO</name>
<comment type="caution">
    <text evidence="2">The sequence shown here is derived from an EMBL/GenBank/DDBJ whole genome shotgun (WGS) entry which is preliminary data.</text>
</comment>
<dbReference type="SUPFAM" id="SSF47413">
    <property type="entry name" value="lambda repressor-like DNA-binding domains"/>
    <property type="match status" value="1"/>
</dbReference>
<dbReference type="InterPro" id="IPR001387">
    <property type="entry name" value="Cro/C1-type_HTH"/>
</dbReference>
<keyword evidence="3" id="KW-1185">Reference proteome</keyword>
<evidence type="ECO:0000313" key="3">
    <source>
        <dbReference type="Proteomes" id="UP000245080"/>
    </source>
</evidence>